<dbReference type="Pfam" id="PF14510">
    <property type="entry name" value="ABC_trans_N"/>
    <property type="match status" value="2"/>
</dbReference>
<feature type="transmembrane region" description="Helical" evidence="11">
    <location>
        <begin position="2105"/>
        <end position="2123"/>
    </location>
</feature>
<dbReference type="Pfam" id="PF01061">
    <property type="entry name" value="ABC2_membrane"/>
    <property type="match status" value="5"/>
</dbReference>
<feature type="transmembrane region" description="Helical" evidence="11">
    <location>
        <begin position="2130"/>
        <end position="2151"/>
    </location>
</feature>
<dbReference type="FunFam" id="3.40.50.300:FF:000059">
    <property type="entry name" value="ABC transporter G family member 40"/>
    <property type="match status" value="2"/>
</dbReference>
<evidence type="ECO:0000256" key="1">
    <source>
        <dbReference type="ARBA" id="ARBA00004141"/>
    </source>
</evidence>
<feature type="transmembrane region" description="Helical" evidence="11">
    <location>
        <begin position="768"/>
        <end position="794"/>
    </location>
</feature>
<evidence type="ECO:0000259" key="12">
    <source>
        <dbReference type="PROSITE" id="PS50893"/>
    </source>
</evidence>
<feature type="compositionally biased region" description="Polar residues" evidence="10">
    <location>
        <begin position="857"/>
        <end position="870"/>
    </location>
</feature>
<proteinExistence type="inferred from homology"/>
<dbReference type="InterPro" id="IPR003439">
    <property type="entry name" value="ABC_transporter-like_ATP-bd"/>
</dbReference>
<evidence type="ECO:0000256" key="11">
    <source>
        <dbReference type="SAM" id="Phobius"/>
    </source>
</evidence>
<feature type="domain" description="ABC transporter" evidence="12">
    <location>
        <begin position="2287"/>
        <end position="2540"/>
    </location>
</feature>
<dbReference type="Gene3D" id="3.40.50.300">
    <property type="entry name" value="P-loop containing nucleotide triphosphate hydrolases"/>
    <property type="match status" value="4"/>
</dbReference>
<evidence type="ECO:0000256" key="2">
    <source>
        <dbReference type="ARBA" id="ARBA00006012"/>
    </source>
</evidence>
<dbReference type="CDD" id="cd03233">
    <property type="entry name" value="ABCG_PDR_domain1"/>
    <property type="match status" value="1"/>
</dbReference>
<dbReference type="GO" id="GO:0005524">
    <property type="term" value="F:ATP binding"/>
    <property type="evidence" value="ECO:0007669"/>
    <property type="project" value="UniProtKB-KW"/>
</dbReference>
<feature type="transmembrane region" description="Helical" evidence="11">
    <location>
        <begin position="1989"/>
        <end position="2008"/>
    </location>
</feature>
<feature type="transmembrane region" description="Helical" evidence="11">
    <location>
        <begin position="2777"/>
        <end position="2796"/>
    </location>
</feature>
<dbReference type="FunFam" id="3.40.50.300:FF:000179">
    <property type="entry name" value="ABC transporter G family member 34"/>
    <property type="match status" value="1"/>
</dbReference>
<feature type="transmembrane region" description="Helical" evidence="11">
    <location>
        <begin position="1309"/>
        <end position="1328"/>
    </location>
</feature>
<dbReference type="InterPro" id="IPR027417">
    <property type="entry name" value="P-loop_NTPase"/>
</dbReference>
<feature type="transmembrane region" description="Helical" evidence="11">
    <location>
        <begin position="2213"/>
        <end position="2240"/>
    </location>
</feature>
<dbReference type="PANTHER" id="PTHR48040:SF53">
    <property type="entry name" value="ABC TRANSPORTER G FAMILY MEMBER 35-LIKE"/>
    <property type="match status" value="1"/>
</dbReference>
<evidence type="ECO:0000256" key="4">
    <source>
        <dbReference type="ARBA" id="ARBA00022692"/>
    </source>
</evidence>
<feature type="transmembrane region" description="Helical" evidence="11">
    <location>
        <begin position="683"/>
        <end position="706"/>
    </location>
</feature>
<dbReference type="EMBL" id="JAATIP010000186">
    <property type="protein sequence ID" value="KAF4362150.1"/>
    <property type="molecule type" value="Genomic_DNA"/>
</dbReference>
<accession>A0A7J6EWU4</accession>
<evidence type="ECO:0000256" key="9">
    <source>
        <dbReference type="ARBA" id="ARBA00023136"/>
    </source>
</evidence>
<feature type="transmembrane region" description="Helical" evidence="11">
    <location>
        <begin position="1239"/>
        <end position="1257"/>
    </location>
</feature>
<evidence type="ECO:0000256" key="10">
    <source>
        <dbReference type="SAM" id="MobiDB-lite"/>
    </source>
</evidence>
<keyword evidence="6" id="KW-0547">Nucleotide-binding</keyword>
<feature type="transmembrane region" description="Helical" evidence="11">
    <location>
        <begin position="713"/>
        <end position="730"/>
    </location>
</feature>
<dbReference type="InterPro" id="IPR043926">
    <property type="entry name" value="ABCG_dom"/>
</dbReference>
<feature type="transmembrane region" description="Helical" evidence="11">
    <location>
        <begin position="2746"/>
        <end position="2765"/>
    </location>
</feature>
<feature type="transmembrane region" description="Helical" evidence="11">
    <location>
        <begin position="538"/>
        <end position="559"/>
    </location>
</feature>
<feature type="transmembrane region" description="Helical" evidence="11">
    <location>
        <begin position="1340"/>
        <end position="1360"/>
    </location>
</feature>
<feature type="compositionally biased region" description="Polar residues" evidence="10">
    <location>
        <begin position="836"/>
        <end position="848"/>
    </location>
</feature>
<feature type="transmembrane region" description="Helical" evidence="11">
    <location>
        <begin position="658"/>
        <end position="677"/>
    </location>
</feature>
<feature type="domain" description="ABC transporter" evidence="12">
    <location>
        <begin position="169"/>
        <end position="442"/>
    </location>
</feature>
<dbReference type="InterPro" id="IPR034003">
    <property type="entry name" value="ABCG_PDR_2"/>
</dbReference>
<dbReference type="Pfam" id="PF08370">
    <property type="entry name" value="PDR_assoc"/>
    <property type="match status" value="2"/>
</dbReference>
<feature type="domain" description="ABC transporter" evidence="12">
    <location>
        <begin position="893"/>
        <end position="1146"/>
    </location>
</feature>
<feature type="domain" description="ABC transporter" evidence="12">
    <location>
        <begin position="1592"/>
        <end position="1891"/>
    </location>
</feature>
<evidence type="ECO:0000313" key="13">
    <source>
        <dbReference type="EMBL" id="KAF4362150.1"/>
    </source>
</evidence>
<dbReference type="InterPro" id="IPR034001">
    <property type="entry name" value="ABCG_PDR_1"/>
</dbReference>
<dbReference type="PANTHER" id="PTHR48040">
    <property type="entry name" value="PLEIOTROPIC DRUG RESISTANCE PROTEIN 1-LIKE ISOFORM X1"/>
    <property type="match status" value="1"/>
</dbReference>
<keyword evidence="9 11" id="KW-0472">Membrane</keyword>
<evidence type="ECO:0000256" key="3">
    <source>
        <dbReference type="ARBA" id="ARBA00022448"/>
    </source>
</evidence>
<evidence type="ECO:0000256" key="7">
    <source>
        <dbReference type="ARBA" id="ARBA00022840"/>
    </source>
</evidence>
<dbReference type="Proteomes" id="UP000525078">
    <property type="component" value="Unassembled WGS sequence"/>
</dbReference>
<name>A0A7J6EWU4_CANSA</name>
<reference evidence="13 14" key="1">
    <citation type="journal article" date="2020" name="bioRxiv">
        <title>Sequence and annotation of 42 cannabis genomes reveals extensive copy number variation in cannabinoid synthesis and pathogen resistance genes.</title>
        <authorList>
            <person name="Mckernan K.J."/>
            <person name="Helbert Y."/>
            <person name="Kane L.T."/>
            <person name="Ebling H."/>
            <person name="Zhang L."/>
            <person name="Liu B."/>
            <person name="Eaton Z."/>
            <person name="Mclaughlin S."/>
            <person name="Kingan S."/>
            <person name="Baybayan P."/>
            <person name="Concepcion G."/>
            <person name="Jordan M."/>
            <person name="Riva A."/>
            <person name="Barbazuk W."/>
            <person name="Harkins T."/>
        </authorList>
    </citation>
    <scope>NUCLEOTIDE SEQUENCE [LARGE SCALE GENOMIC DNA]</scope>
    <source>
        <strain evidence="14">cv. Jamaican Lion 4</strain>
        <tissue evidence="13">Leaf</tissue>
    </source>
</reference>
<dbReference type="GO" id="GO:0016020">
    <property type="term" value="C:membrane"/>
    <property type="evidence" value="ECO:0007669"/>
    <property type="project" value="UniProtKB-SubCell"/>
</dbReference>
<evidence type="ECO:0000256" key="8">
    <source>
        <dbReference type="ARBA" id="ARBA00022989"/>
    </source>
</evidence>
<keyword evidence="7" id="KW-0067">ATP-binding</keyword>
<evidence type="ECO:0000256" key="6">
    <source>
        <dbReference type="ARBA" id="ARBA00022741"/>
    </source>
</evidence>
<dbReference type="InterPro" id="IPR013525">
    <property type="entry name" value="ABC2_TM"/>
</dbReference>
<evidence type="ECO:0000256" key="5">
    <source>
        <dbReference type="ARBA" id="ARBA00022737"/>
    </source>
</evidence>
<keyword evidence="8 11" id="KW-1133">Transmembrane helix</keyword>
<keyword evidence="5" id="KW-0677">Repeat</keyword>
<feature type="transmembrane region" description="Helical" evidence="11">
    <location>
        <begin position="2663"/>
        <end position="2683"/>
    </location>
</feature>
<dbReference type="InterPro" id="IPR003593">
    <property type="entry name" value="AAA+_ATPase"/>
</dbReference>
<protein>
    <recommendedName>
        <fullName evidence="12">ABC transporter domain-containing protein</fullName>
    </recommendedName>
</protein>
<comment type="subcellular location">
    <subcellularLocation>
        <location evidence="1">Membrane</location>
        <topology evidence="1">Multi-pass membrane protein</topology>
    </subcellularLocation>
</comment>
<dbReference type="SMART" id="SM00382">
    <property type="entry name" value="AAA"/>
    <property type="match status" value="4"/>
</dbReference>
<feature type="transmembrane region" description="Helical" evidence="11">
    <location>
        <begin position="2057"/>
        <end position="2076"/>
    </location>
</feature>
<feature type="transmembrane region" description="Helical" evidence="11">
    <location>
        <begin position="2863"/>
        <end position="2886"/>
    </location>
</feature>
<dbReference type="InterPro" id="IPR029481">
    <property type="entry name" value="ABC_trans_N"/>
</dbReference>
<feature type="transmembrane region" description="Helical" evidence="11">
    <location>
        <begin position="2633"/>
        <end position="2651"/>
    </location>
</feature>
<dbReference type="CDD" id="cd03232">
    <property type="entry name" value="ABCG_PDR_domain2"/>
    <property type="match status" value="2"/>
</dbReference>
<dbReference type="InterPro" id="IPR013581">
    <property type="entry name" value="PDR_assoc"/>
</dbReference>
<dbReference type="PROSITE" id="PS50893">
    <property type="entry name" value="ABC_TRANSPORTER_2"/>
    <property type="match status" value="4"/>
</dbReference>
<feature type="transmembrane region" description="Helical" evidence="11">
    <location>
        <begin position="1282"/>
        <end position="1302"/>
    </location>
</feature>
<dbReference type="SUPFAM" id="SSF52540">
    <property type="entry name" value="P-loop containing nucleoside triphosphate hydrolases"/>
    <property type="match status" value="4"/>
</dbReference>
<dbReference type="GO" id="GO:0016887">
    <property type="term" value="F:ATP hydrolysis activity"/>
    <property type="evidence" value="ECO:0007669"/>
    <property type="project" value="InterPro"/>
</dbReference>
<feature type="transmembrane region" description="Helical" evidence="11">
    <location>
        <begin position="2808"/>
        <end position="2827"/>
    </location>
</feature>
<comment type="caution">
    <text evidence="13">The sequence shown here is derived from an EMBL/GenBank/DDBJ whole genome shotgun (WGS) entry which is preliminary data.</text>
</comment>
<keyword evidence="3" id="KW-0813">Transport</keyword>
<dbReference type="Pfam" id="PF00005">
    <property type="entry name" value="ABC_tran"/>
    <property type="match status" value="4"/>
</dbReference>
<comment type="similarity">
    <text evidence="2">Belongs to the ABC transporter superfamily. ABCG family. PDR (TC 3.A.1.205) subfamily.</text>
</comment>
<feature type="transmembrane region" description="Helical" evidence="11">
    <location>
        <begin position="2020"/>
        <end position="2045"/>
    </location>
</feature>
<dbReference type="GO" id="GO:0140359">
    <property type="term" value="F:ABC-type transporter activity"/>
    <property type="evidence" value="ECO:0007669"/>
    <property type="project" value="InterPro"/>
</dbReference>
<keyword evidence="4 11" id="KW-0812">Transmembrane</keyword>
<feature type="region of interest" description="Disordered" evidence="10">
    <location>
        <begin position="809"/>
        <end position="875"/>
    </location>
</feature>
<feature type="compositionally biased region" description="Basic and acidic residues" evidence="10">
    <location>
        <begin position="821"/>
        <end position="835"/>
    </location>
</feature>
<organism evidence="13 14">
    <name type="scientific">Cannabis sativa</name>
    <name type="common">Hemp</name>
    <name type="synonym">Marijuana</name>
    <dbReference type="NCBI Taxonomy" id="3483"/>
    <lineage>
        <taxon>Eukaryota</taxon>
        <taxon>Viridiplantae</taxon>
        <taxon>Streptophyta</taxon>
        <taxon>Embryophyta</taxon>
        <taxon>Tracheophyta</taxon>
        <taxon>Spermatophyta</taxon>
        <taxon>Magnoliopsida</taxon>
        <taxon>eudicotyledons</taxon>
        <taxon>Gunneridae</taxon>
        <taxon>Pentapetalae</taxon>
        <taxon>rosids</taxon>
        <taxon>fabids</taxon>
        <taxon>Rosales</taxon>
        <taxon>Cannabaceae</taxon>
        <taxon>Cannabis</taxon>
    </lineage>
</organism>
<feature type="transmembrane region" description="Helical" evidence="11">
    <location>
        <begin position="1367"/>
        <end position="1385"/>
    </location>
</feature>
<feature type="transmembrane region" description="Helical" evidence="11">
    <location>
        <begin position="624"/>
        <end position="646"/>
    </location>
</feature>
<feature type="compositionally biased region" description="Acidic residues" evidence="10">
    <location>
        <begin position="809"/>
        <end position="820"/>
    </location>
</feature>
<evidence type="ECO:0000313" key="14">
    <source>
        <dbReference type="Proteomes" id="UP000525078"/>
    </source>
</evidence>
<dbReference type="Pfam" id="PF19055">
    <property type="entry name" value="ABC2_membrane_7"/>
    <property type="match status" value="3"/>
</dbReference>
<sequence>MEGPERRGSLSRSISRSMSRANWSMEDVFASGNHSRRNFHMDEEEEALKWAAIEKLPTYNRLRTSIMQSFVDNQGGQGNNRVPIHREVDVRKLDLNDRQTFIDRIFKVAEEDNEKFLRKFRDRIEKVGVRLPTVEVRFEHLTVEADCYIGSRALPTLPNAALNIAESAIGLLGIGVAKRTKLTILKDASGMVKPSRMTLLLGPPSSGKTTLLLGLAGKLDPTLKVKGEITYNGYKLKEFVPQKTSAYISQNDVHVGEMTVKETLDFSARCLGVGTRYDLLAELARREKDHKIIPEAELDLFMKATAVEGVENSLITDYTLRILGLDVCKDTIVGDDMQRGISGGQKKRVTTGEMIVGPTKTLFMDEISTGLDSSTTFQIVKCLQQIVHLTEATVLMSLLQPAPETFDLFDDIILLSEGQIVYQGPREHILDFFASCGFRCPERKGTADFLQEVTSKKDQEQYWSERNKAYRYIPVSEFASRFKRFHVGMRLENELSVPFDKERGHKAALVFEKYSVSKMELLKACFDKEWLLIKRNSFVYVFKSVQMVIVAFIAATVFLKPTMKIRNGGEDDGAVFIGALLFSMIHNMFNGFSELSMTIVRLPVFYKQRDLLFHPAWTFTLPTAVLKIPISVFESLVWIIMTYYSIGFAPEASRFFKQLLLIFATQQMAAGLFRLIAGVCRTMIIANTGGALGLLLIFMLGGFIVPKDEIPKWWVWGYWVSPITYGYNAITVNEMLAPRWMNKLASDNSTALGLKVLQTFNVFPDKNWFWIGTGALLGFAILFNILFTFSLMYLSPLNKPQAIISEETAQEMEGDQEESKEEPRLRRPKSNKESMNRSLSTADGNNTREMAIRRMASRSNPNGLSRNGDSNLEEANGVAPKRGMVLPFTPLAMSFDCVNYFVDMPPEMREQGVTEDRLQLLREVTGAFRPGVLTALMGVSGAGKTTLMDVLAGRKTGGYIEGDIRISGFPKKQETFARISGYCEQNDIHSPQVTIKESLIYSAFLRLPKEVSKEEKMIFVDEVMELVELDNLKDAIVGLPGITGLSTEQRKRLTIAVELVANPSIIFMDEPTSGLDARAAAIVMRAVRNTVDTGRTVVCTIHQPSIDIFEAFDELLLMKRGGQVIYYGPLGRNSHKIIEYFEEIPGVQKITPKYNPATWMLEVSSIAAEVRLKMDFAEYYKTSALHQRNKSLVKELSTPPPGAKDLYFATEYSQSSWGQFKSCLWKQWWTYWRSPDYNLVRYFFTLACALMLGTIFWKVGTKRAAGMYSALPYALAQMLAEIPYVLIQTTYYTLIVYAMVSFEWTAAKFFWFFFVNFFSFLYFTYYGMMTVSITPNHQVAAIFAAAFYALFNLFSGFFIPRPRIPKWWIWYYWICPMAWTVYGLIVSQYGDVEDTIIVPEMTTKPTIKWYIEDHFGYNPDFMGPVAAVLVGFTAFFAFMKKKIDMDIENLFQNSSSGSRRQDNEDEEALRWAAIEKLPTYNRLRTSILASVVQNDNNDLHHATNNVVQKEVDVRKLNPNDRQKFMDTTFKVLDEDNERFLKKLRQRIERVQIQIPKVEVRFEQLRIEANCYVGHRALPTLLNASRNIAESALGLCGITLAKTTNLTILRNVSGIIKPSRMTLLLGPPSSGKTTLLLALAGKLDSNLQVQGQVSYNGYRVDEFVARKTSAYISQNDVHLGDLTVKETLDYSARFQGIGHRFDLLSELTRKEKNTGLLPDAEVDLFMKVTISYQTKNKTVYIYLLLNKNTIMLQATAVEGAKSSLKTDYILKLLGLDMCKDTLVGDEMKRGISGGQRKRVTTGEMIVGPSRTLFMDEISTGLDSSTTFQIVKCLNQIVHLTEATILMSLLQPDPETFDLFDDIILLSEGQIVYQGPRDYVLEFFESCGFKCPERKGTADYLQEVTSRKDQEQYWSQMGKPYRYISVTEFANRFKAFHVGLQLENELLVPYNKSQSHKAALAFSKYSISKMQLLKVSMDREWLLIKRTMPVYIFKTVQIIIVAIIASTVFLKSTLHISYEDGSLYIGAIIFAMIVNMFNGFAELSMAIMRLPVFYKQRDLLFYPAWAFTIPNFLLRVPISLFESLAWTAVTYYTIGYSPEASRFAKQLLVIFLIQQMAAGLFRLMAGLCRTMIVAHTGGALSLLILFLLGGFILPKGRIPVWWSWGHWLSPLSYGFKALTINEMLSPRWMHKLAPGNITKLGVEVLENFDVPHEQYWYWIGVAALLGFTILFNVLFTFSLMYLNAFGKPQAIIFEDDTNKEANQVKSQMKEMRLLDGKRGMVLPFKPLSMSFDSINYYVDMPPEMKEHGVTENKLQLLREVTGTFRPGVLTALMGVSGAGKTTLMDVLAGRKTGGYIEGDIRISGFLKKQETFARISGYCEQTDIHSPQVTVKESLIYSAFLRLPQEVNEKEKMAFVEEVIELVELNNLKNAIVGLPGITGLSTEQRKRLTIAVELVANPSIIFMDEPTSGLDARAAAIVMRTVRNTVDTGRTVVCTIHQPSIDIFEAFDELLLMKRGGQVIYSGPLGQNSQKVIEYFQEIPGLIKIRDKQNPAAWMLEVSSEASEVRLGIDFAEHFKSSSLYQQTKSLVKNLSCPGEGATDLHFPTQYSQSTWGQFKSCLWKQWWTYWRSPNYNLVRYFFTFVAALVLGSIFWQVGTKREDTTDLTMMIGAMYVAVLFVGINNCSTVQPVVAIERTVFYRERAAGMYSALPYALAQVIVEIPYIFVQTTYYSVIVYAMVSFQWSLPKFLWFFFISFFSFLYFTYYGMMTVSITPNHEVAAIFASAFYAFFTLFSGFFIPKSMIPKWWRWYYYICPLAWTVYGLIVTQYGDIEETIKVAGTTPDPTVKWYVENHFGYDPNFMGPTAAILVAFGAFFALMFAVCITKLNFQNR</sequence>
<feature type="transmembrane region" description="Helical" evidence="11">
    <location>
        <begin position="571"/>
        <end position="589"/>
    </location>
</feature>
<gene>
    <name evidence="13" type="ORF">F8388_024002</name>
</gene>
<feature type="transmembrane region" description="Helical" evidence="11">
    <location>
        <begin position="1421"/>
        <end position="1439"/>
    </location>
</feature>